<protein>
    <submittedName>
        <fullName evidence="1">Uncharacterized protein</fullName>
    </submittedName>
</protein>
<evidence type="ECO:0000313" key="2">
    <source>
        <dbReference type="Proteomes" id="UP000606003"/>
    </source>
</evidence>
<dbReference type="Proteomes" id="UP000606003">
    <property type="component" value="Unassembled WGS sequence"/>
</dbReference>
<organism evidence="1 2">
    <name type="scientific">Hymenobacter armeniacus</name>
    <dbReference type="NCBI Taxonomy" id="2771358"/>
    <lineage>
        <taxon>Bacteria</taxon>
        <taxon>Pseudomonadati</taxon>
        <taxon>Bacteroidota</taxon>
        <taxon>Cytophagia</taxon>
        <taxon>Cytophagales</taxon>
        <taxon>Hymenobacteraceae</taxon>
        <taxon>Hymenobacter</taxon>
    </lineage>
</organism>
<dbReference type="EMBL" id="JACXAC010000001">
    <property type="protein sequence ID" value="MBD2720855.1"/>
    <property type="molecule type" value="Genomic_DNA"/>
</dbReference>
<reference evidence="1 2" key="1">
    <citation type="submission" date="2020-09" db="EMBL/GenBank/DDBJ databases">
        <authorList>
            <person name="Kim M.K."/>
        </authorList>
    </citation>
    <scope>NUCLEOTIDE SEQUENCE [LARGE SCALE GENOMIC DNA]</scope>
    <source>
        <strain evidence="1 2">BT189</strain>
    </source>
</reference>
<sequence>MYRIVTKYTLVGFRSETDPVNHTHHMALKPVPGAPHDFETEQAAFDWALGNHEDMRHHREFVVLPVHHMVLTWQPDDTVA</sequence>
<keyword evidence="2" id="KW-1185">Reference proteome</keyword>
<accession>A0ABR8JLI0</accession>
<name>A0ABR8JLI0_9BACT</name>
<dbReference type="RefSeq" id="WP_190922130.1">
    <property type="nucleotide sequence ID" value="NZ_JACXAC010000001.1"/>
</dbReference>
<proteinExistence type="predicted"/>
<comment type="caution">
    <text evidence="1">The sequence shown here is derived from an EMBL/GenBank/DDBJ whole genome shotgun (WGS) entry which is preliminary data.</text>
</comment>
<gene>
    <name evidence="1" type="ORF">IC234_01865</name>
</gene>
<evidence type="ECO:0000313" key="1">
    <source>
        <dbReference type="EMBL" id="MBD2720855.1"/>
    </source>
</evidence>